<dbReference type="InterPro" id="IPR053137">
    <property type="entry name" value="NLR-like"/>
</dbReference>
<proteinExistence type="predicted"/>
<gene>
    <name evidence="1" type="ORF">NA56DRAFT_581619</name>
</gene>
<organism evidence="1 2">
    <name type="scientific">Hyaloscypha hepaticicola</name>
    <dbReference type="NCBI Taxonomy" id="2082293"/>
    <lineage>
        <taxon>Eukaryota</taxon>
        <taxon>Fungi</taxon>
        <taxon>Dikarya</taxon>
        <taxon>Ascomycota</taxon>
        <taxon>Pezizomycotina</taxon>
        <taxon>Leotiomycetes</taxon>
        <taxon>Helotiales</taxon>
        <taxon>Hyaloscyphaceae</taxon>
        <taxon>Hyaloscypha</taxon>
    </lineage>
</organism>
<dbReference type="AlphaFoldDB" id="A0A2J6PNS7"/>
<dbReference type="Gene3D" id="1.25.40.10">
    <property type="entry name" value="Tetratricopeptide repeat domain"/>
    <property type="match status" value="1"/>
</dbReference>
<dbReference type="OrthoDB" id="5390271at2759"/>
<reference evidence="1 2" key="1">
    <citation type="submission" date="2016-05" db="EMBL/GenBank/DDBJ databases">
        <title>A degradative enzymes factory behind the ericoid mycorrhizal symbiosis.</title>
        <authorList>
            <consortium name="DOE Joint Genome Institute"/>
            <person name="Martino E."/>
            <person name="Morin E."/>
            <person name="Grelet G."/>
            <person name="Kuo A."/>
            <person name="Kohler A."/>
            <person name="Daghino S."/>
            <person name="Barry K."/>
            <person name="Choi C."/>
            <person name="Cichocki N."/>
            <person name="Clum A."/>
            <person name="Copeland A."/>
            <person name="Hainaut M."/>
            <person name="Haridas S."/>
            <person name="Labutti K."/>
            <person name="Lindquist E."/>
            <person name="Lipzen A."/>
            <person name="Khouja H.-R."/>
            <person name="Murat C."/>
            <person name="Ohm R."/>
            <person name="Olson A."/>
            <person name="Spatafora J."/>
            <person name="Veneault-Fourrey C."/>
            <person name="Henrissat B."/>
            <person name="Grigoriev I."/>
            <person name="Martin F."/>
            <person name="Perotto S."/>
        </authorList>
    </citation>
    <scope>NUCLEOTIDE SEQUENCE [LARGE SCALE GENOMIC DNA]</scope>
    <source>
        <strain evidence="1 2">UAMH 7357</strain>
    </source>
</reference>
<name>A0A2J6PNS7_9HELO</name>
<evidence type="ECO:0000313" key="1">
    <source>
        <dbReference type="EMBL" id="PMD15681.1"/>
    </source>
</evidence>
<protein>
    <recommendedName>
        <fullName evidence="3">TPR-like protein</fullName>
    </recommendedName>
</protein>
<evidence type="ECO:0008006" key="3">
    <source>
        <dbReference type="Google" id="ProtNLM"/>
    </source>
</evidence>
<dbReference type="Proteomes" id="UP000235672">
    <property type="component" value="Unassembled WGS sequence"/>
</dbReference>
<sequence>EGYEKVLGAEHPDTLTSVSQLGTALSRQGKYEEAEAMQRRALQGREKVLGAEHPDTLISMGNLALTMNSQRRWDEARNLEEWVLSTKKRVFGNEHPETLTAMNGSRHRDLHYLSFLRQPHKRG</sequence>
<dbReference type="PANTHER" id="PTHR46082">
    <property type="entry name" value="ATP/GTP-BINDING PROTEIN-RELATED"/>
    <property type="match status" value="1"/>
</dbReference>
<feature type="non-terminal residue" evidence="1">
    <location>
        <position position="1"/>
    </location>
</feature>
<dbReference type="EMBL" id="KZ613511">
    <property type="protein sequence ID" value="PMD15681.1"/>
    <property type="molecule type" value="Genomic_DNA"/>
</dbReference>
<dbReference type="PANTHER" id="PTHR46082:SF6">
    <property type="entry name" value="AAA+ ATPASE DOMAIN-CONTAINING PROTEIN-RELATED"/>
    <property type="match status" value="1"/>
</dbReference>
<dbReference type="STRING" id="1745343.A0A2J6PNS7"/>
<dbReference type="InterPro" id="IPR011990">
    <property type="entry name" value="TPR-like_helical_dom_sf"/>
</dbReference>
<accession>A0A2J6PNS7</accession>
<dbReference type="Pfam" id="PF13424">
    <property type="entry name" value="TPR_12"/>
    <property type="match status" value="1"/>
</dbReference>
<keyword evidence="2" id="KW-1185">Reference proteome</keyword>
<evidence type="ECO:0000313" key="2">
    <source>
        <dbReference type="Proteomes" id="UP000235672"/>
    </source>
</evidence>
<dbReference type="SUPFAM" id="SSF48452">
    <property type="entry name" value="TPR-like"/>
    <property type="match status" value="1"/>
</dbReference>